<name>A0A9P8QRI9_9HYPO</name>
<dbReference type="InterPro" id="IPR042171">
    <property type="entry name" value="Acyl-CoA_hotdog"/>
</dbReference>
<reference evidence="3" key="1">
    <citation type="submission" date="2021-08" db="EMBL/GenBank/DDBJ databases">
        <title>Chromosome-Level Trichoderma cornu-damae using Hi-C Data.</title>
        <authorList>
            <person name="Kim C.S."/>
        </authorList>
    </citation>
    <scope>NUCLEOTIDE SEQUENCE</scope>
    <source>
        <strain evidence="3">KA19-0412C</strain>
    </source>
</reference>
<dbReference type="Proteomes" id="UP000827724">
    <property type="component" value="Unassembled WGS sequence"/>
</dbReference>
<dbReference type="InterPro" id="IPR029069">
    <property type="entry name" value="HotDog_dom_sf"/>
</dbReference>
<dbReference type="Gene3D" id="2.40.160.210">
    <property type="entry name" value="Acyl-CoA thioesterase, double hotdog domain"/>
    <property type="match status" value="1"/>
</dbReference>
<dbReference type="SUPFAM" id="SSF54637">
    <property type="entry name" value="Thioesterase/thiol ester dehydrase-isomerase"/>
    <property type="match status" value="1"/>
</dbReference>
<sequence>MAAEAKVPASLEEESVVTRLDDKTFAANLSPSFCVGTVPNGGYVATVFLRVAKEYLVHKNQPDTIVAHWEYLNRTIAGPAVLVVDEAKPGRSITVLHVSLYQGGLLPRAPWISTEAEGGKPKSERVVVAYLTNKSIAAEKGIDLPSGWSLQPQPPLVADFTKLLAGQDPEWGELDSIIQRRVTAMQQLRFFYNRAALIKNGTVSSIDLWLCSRNGENFKAPSLGFIADCTSAFLPELHRPRAKDDPPAAGGKFTREASLWYPTLAMNLDVKKALPEEGERWLFLRSSAKQISKGRFDVEVIMFDGAGDLVALSHHVAMVVSAEKNTANRAVVASTASKM</sequence>
<dbReference type="InterPro" id="IPR049449">
    <property type="entry name" value="TesB_ACOT8-like_N"/>
</dbReference>
<feature type="domain" description="Acyl-CoA thioesterase-like C-terminal" evidence="2">
    <location>
        <begin position="184"/>
        <end position="319"/>
    </location>
</feature>
<protein>
    <submittedName>
        <fullName evidence="3">Thioesterase family</fullName>
    </submittedName>
</protein>
<dbReference type="OrthoDB" id="2532955at2759"/>
<dbReference type="InterPro" id="IPR049450">
    <property type="entry name" value="ACOT8-like_C"/>
</dbReference>
<keyword evidence="4" id="KW-1185">Reference proteome</keyword>
<dbReference type="InterPro" id="IPR052389">
    <property type="entry name" value="Sec_Metab_Biosynth-Assoc"/>
</dbReference>
<proteinExistence type="predicted"/>
<accession>A0A9P8QRI9</accession>
<dbReference type="PANTHER" id="PTHR38110">
    <property type="entry name" value="CHROMOSOME 23, WHOLE GENOME SHOTGUN SEQUENCE"/>
    <property type="match status" value="1"/>
</dbReference>
<feature type="domain" description="Acyl-CoA thioesterase-like N-terminal HotDog" evidence="1">
    <location>
        <begin position="31"/>
        <end position="107"/>
    </location>
</feature>
<comment type="caution">
    <text evidence="3">The sequence shown here is derived from an EMBL/GenBank/DDBJ whole genome shotgun (WGS) entry which is preliminary data.</text>
</comment>
<dbReference type="PANTHER" id="PTHR38110:SF1">
    <property type="entry name" value="THIOESTERASE DOMAIN-CONTAINING PROTEIN"/>
    <property type="match status" value="1"/>
</dbReference>
<dbReference type="EMBL" id="JAIWOZ010000002">
    <property type="protein sequence ID" value="KAH6609931.1"/>
    <property type="molecule type" value="Genomic_DNA"/>
</dbReference>
<dbReference type="Pfam" id="PF20789">
    <property type="entry name" value="4HBT_3C"/>
    <property type="match status" value="1"/>
</dbReference>
<evidence type="ECO:0000259" key="2">
    <source>
        <dbReference type="Pfam" id="PF20789"/>
    </source>
</evidence>
<gene>
    <name evidence="3" type="ORF">Trco_003277</name>
</gene>
<dbReference type="Pfam" id="PF13622">
    <property type="entry name" value="4HBT_3"/>
    <property type="match status" value="1"/>
</dbReference>
<evidence type="ECO:0000259" key="1">
    <source>
        <dbReference type="Pfam" id="PF13622"/>
    </source>
</evidence>
<evidence type="ECO:0000313" key="4">
    <source>
        <dbReference type="Proteomes" id="UP000827724"/>
    </source>
</evidence>
<evidence type="ECO:0000313" key="3">
    <source>
        <dbReference type="EMBL" id="KAH6609931.1"/>
    </source>
</evidence>
<dbReference type="AlphaFoldDB" id="A0A9P8QRI9"/>
<organism evidence="3 4">
    <name type="scientific">Trichoderma cornu-damae</name>
    <dbReference type="NCBI Taxonomy" id="654480"/>
    <lineage>
        <taxon>Eukaryota</taxon>
        <taxon>Fungi</taxon>
        <taxon>Dikarya</taxon>
        <taxon>Ascomycota</taxon>
        <taxon>Pezizomycotina</taxon>
        <taxon>Sordariomycetes</taxon>
        <taxon>Hypocreomycetidae</taxon>
        <taxon>Hypocreales</taxon>
        <taxon>Hypocreaceae</taxon>
        <taxon>Trichoderma</taxon>
    </lineage>
</organism>